<evidence type="ECO:0000313" key="3">
    <source>
        <dbReference type="EMBL" id="XBO40173.1"/>
    </source>
</evidence>
<feature type="compositionally biased region" description="Basic residues" evidence="1">
    <location>
        <begin position="48"/>
        <end position="64"/>
    </location>
</feature>
<gene>
    <name evidence="3" type="ORF">ABEG18_05170</name>
</gene>
<proteinExistence type="predicted"/>
<organism evidence="3">
    <name type="scientific">Alsobacter sp. KACC 23698</name>
    <dbReference type="NCBI Taxonomy" id="3149229"/>
    <lineage>
        <taxon>Bacteria</taxon>
        <taxon>Pseudomonadati</taxon>
        <taxon>Pseudomonadota</taxon>
        <taxon>Alphaproteobacteria</taxon>
        <taxon>Hyphomicrobiales</taxon>
        <taxon>Alsobacteraceae</taxon>
        <taxon>Alsobacter</taxon>
    </lineage>
</organism>
<feature type="compositionally biased region" description="Low complexity" evidence="1">
    <location>
        <begin position="93"/>
        <end position="107"/>
    </location>
</feature>
<dbReference type="RefSeq" id="WP_406857028.1">
    <property type="nucleotide sequence ID" value="NZ_CP157484.1"/>
</dbReference>
<feature type="region of interest" description="Disordered" evidence="1">
    <location>
        <begin position="21"/>
        <end position="145"/>
    </location>
</feature>
<protein>
    <submittedName>
        <fullName evidence="3">Uncharacterized protein</fullName>
    </submittedName>
</protein>
<feature type="region of interest" description="Disordered" evidence="1">
    <location>
        <begin position="236"/>
        <end position="272"/>
    </location>
</feature>
<feature type="chain" id="PRO_5043649850" evidence="2">
    <location>
        <begin position="22"/>
        <end position="272"/>
    </location>
</feature>
<reference evidence="3" key="1">
    <citation type="submission" date="2024-05" db="EMBL/GenBank/DDBJ databases">
        <authorList>
            <person name="Kim S."/>
            <person name="Heo J."/>
            <person name="Choi H."/>
            <person name="Choi Y."/>
            <person name="Kwon S.-W."/>
            <person name="Kim Y."/>
        </authorList>
    </citation>
    <scope>NUCLEOTIDE SEQUENCE</scope>
    <source>
        <strain evidence="3">KACC 23698</strain>
    </source>
</reference>
<evidence type="ECO:0000256" key="2">
    <source>
        <dbReference type="SAM" id="SignalP"/>
    </source>
</evidence>
<sequence>MRLRHTLLLAFALVASGPAWAQDAAPAAAQPATDAASEAAPQLAKPAAKARPKPKPKPAAKVVRRPAAPAPNPANDPTTPEANGWGAGQPDPGAAVGQGLQGAQELADPSSTASARPDQSLAPCAPDSASEVRPSCVQPAPPPAPKVASENPAGCVVFTNEPASASQYPFNIRNRCRFAVEFRARVCTEDWTKPSQPVSCVVSPEPLYLSVGSGYSGHSDVKPAQLVSVCSARSGECMHAGPRPARRKPAVAAGRPTPKPPRAAASAQPAVQ</sequence>
<keyword evidence="2" id="KW-0732">Signal</keyword>
<feature type="signal peptide" evidence="2">
    <location>
        <begin position="1"/>
        <end position="21"/>
    </location>
</feature>
<feature type="compositionally biased region" description="Low complexity" evidence="1">
    <location>
        <begin position="21"/>
        <end position="47"/>
    </location>
</feature>
<dbReference type="AlphaFoldDB" id="A0AAU7JIT9"/>
<dbReference type="EMBL" id="CP157484">
    <property type="protein sequence ID" value="XBO40173.1"/>
    <property type="molecule type" value="Genomic_DNA"/>
</dbReference>
<name>A0AAU7JIT9_9HYPH</name>
<evidence type="ECO:0000256" key="1">
    <source>
        <dbReference type="SAM" id="MobiDB-lite"/>
    </source>
</evidence>
<accession>A0AAU7JIT9</accession>